<feature type="region of interest" description="Disordered" evidence="1">
    <location>
        <begin position="374"/>
        <end position="467"/>
    </location>
</feature>
<dbReference type="AlphaFoldDB" id="A0A1B6MQ84"/>
<feature type="compositionally biased region" description="Polar residues" evidence="1">
    <location>
        <begin position="385"/>
        <end position="406"/>
    </location>
</feature>
<accession>A0A1B6MQ84</accession>
<protein>
    <submittedName>
        <fullName evidence="2">Uncharacterized protein</fullName>
    </submittedName>
</protein>
<reference evidence="2" key="1">
    <citation type="submission" date="2015-11" db="EMBL/GenBank/DDBJ databases">
        <title>De novo transcriptome assembly of four potential Pierce s Disease insect vectors from Arizona vineyards.</title>
        <authorList>
            <person name="Tassone E.E."/>
        </authorList>
    </citation>
    <scope>NUCLEOTIDE SEQUENCE</scope>
</reference>
<feature type="non-terminal residue" evidence="2">
    <location>
        <position position="1"/>
    </location>
</feature>
<evidence type="ECO:0000313" key="2">
    <source>
        <dbReference type="EMBL" id="JAT38094.1"/>
    </source>
</evidence>
<name>A0A1B6MQ84_9HEMI</name>
<gene>
    <name evidence="2" type="ORF">g.17145</name>
</gene>
<sequence>WLSARLPFLVLNPGPVSHSQSTASVTGMNMSSPPDMRLFLLLLALGSAHALPKWNPGFMERSDPAQEGLHVNLHVMKDVQVSALHCTHGLHEKFTSVAKGAIDRVVRRPIQHGLDFVKGLVHKTLGEPPHPEPSSGHFGVGLHLGISGQHVEQNFGHSHHLDVGADLGSEHHHFEGPEGFHGGSYGMLPPHMTGGSQVFNEGPHIYPLGHFGEGSYHHSMGFPHQGLHNMDSGSVLSSFDQTGENSQHISSSLNNHQIVNQIGQETLLHPSGLNQHSQFSSSFNQGGSHLHTPINNLGSQLASTIQQIVDTHLESTVQQNQAAHDVFPYQLKPCPACIFPNKNTPEITHNIPIDKPQIAVMTETHVEVIKTCSGNKEDCKDDSDSSITNPLKPVTNHSDTSSSLEVSNAEEQETVNSEVNESDIVFSDDTKDLPISSDKPGIENDNIDIRFGGENSKNTNTITSVSV</sequence>
<evidence type="ECO:0000256" key="1">
    <source>
        <dbReference type="SAM" id="MobiDB-lite"/>
    </source>
</evidence>
<feature type="compositionally biased region" description="Polar residues" evidence="1">
    <location>
        <begin position="455"/>
        <end position="467"/>
    </location>
</feature>
<dbReference type="EMBL" id="GEBQ01001883">
    <property type="protein sequence ID" value="JAT38094.1"/>
    <property type="molecule type" value="Transcribed_RNA"/>
</dbReference>
<proteinExistence type="predicted"/>
<organism evidence="2">
    <name type="scientific">Graphocephala atropunctata</name>
    <dbReference type="NCBI Taxonomy" id="36148"/>
    <lineage>
        <taxon>Eukaryota</taxon>
        <taxon>Metazoa</taxon>
        <taxon>Ecdysozoa</taxon>
        <taxon>Arthropoda</taxon>
        <taxon>Hexapoda</taxon>
        <taxon>Insecta</taxon>
        <taxon>Pterygota</taxon>
        <taxon>Neoptera</taxon>
        <taxon>Paraneoptera</taxon>
        <taxon>Hemiptera</taxon>
        <taxon>Auchenorrhyncha</taxon>
        <taxon>Membracoidea</taxon>
        <taxon>Cicadellidae</taxon>
        <taxon>Cicadellinae</taxon>
        <taxon>Cicadellini</taxon>
        <taxon>Graphocephala</taxon>
    </lineage>
</organism>